<comment type="caution">
    <text evidence="2">The sequence shown here is derived from an EMBL/GenBank/DDBJ whole genome shotgun (WGS) entry which is preliminary data.</text>
</comment>
<keyword evidence="3" id="KW-1185">Reference proteome</keyword>
<dbReference type="EMBL" id="BMDQ01000001">
    <property type="protein sequence ID" value="GGI56566.1"/>
    <property type="molecule type" value="Genomic_DNA"/>
</dbReference>
<dbReference type="Proteomes" id="UP000624701">
    <property type="component" value="Unassembled WGS sequence"/>
</dbReference>
<keyword evidence="1" id="KW-1133">Transmembrane helix</keyword>
<organism evidence="2 3">
    <name type="scientific">Winogradskyella haliclonae</name>
    <dbReference type="NCBI Taxonomy" id="2048558"/>
    <lineage>
        <taxon>Bacteria</taxon>
        <taxon>Pseudomonadati</taxon>
        <taxon>Bacteroidota</taxon>
        <taxon>Flavobacteriia</taxon>
        <taxon>Flavobacteriales</taxon>
        <taxon>Flavobacteriaceae</taxon>
        <taxon>Winogradskyella</taxon>
    </lineage>
</organism>
<feature type="transmembrane region" description="Helical" evidence="1">
    <location>
        <begin position="5"/>
        <end position="23"/>
    </location>
</feature>
<evidence type="ECO:0000313" key="3">
    <source>
        <dbReference type="Proteomes" id="UP000624701"/>
    </source>
</evidence>
<evidence type="ECO:0000313" key="2">
    <source>
        <dbReference type="EMBL" id="GGI56566.1"/>
    </source>
</evidence>
<keyword evidence="1" id="KW-0812">Transmembrane</keyword>
<proteinExistence type="predicted"/>
<reference evidence="3" key="1">
    <citation type="journal article" date="2019" name="Int. J. Syst. Evol. Microbiol.">
        <title>The Global Catalogue of Microorganisms (GCM) 10K type strain sequencing project: providing services to taxonomists for standard genome sequencing and annotation.</title>
        <authorList>
            <consortium name="The Broad Institute Genomics Platform"/>
            <consortium name="The Broad Institute Genome Sequencing Center for Infectious Disease"/>
            <person name="Wu L."/>
            <person name="Ma J."/>
        </authorList>
    </citation>
    <scope>NUCLEOTIDE SEQUENCE [LARGE SCALE GENOMIC DNA]</scope>
    <source>
        <strain evidence="3">CCM 8681</strain>
    </source>
</reference>
<feature type="transmembrane region" description="Helical" evidence="1">
    <location>
        <begin position="43"/>
        <end position="64"/>
    </location>
</feature>
<name>A0ABQ2BXF6_9FLAO</name>
<evidence type="ECO:0000256" key="1">
    <source>
        <dbReference type="SAM" id="Phobius"/>
    </source>
</evidence>
<gene>
    <name evidence="2" type="ORF">GCM10011444_08750</name>
</gene>
<protein>
    <submittedName>
        <fullName evidence="2">Uncharacterized protein</fullName>
    </submittedName>
</protein>
<keyword evidence="1" id="KW-0472">Membrane</keyword>
<sequence>MIKKIVGYTLVILGLLCFLIVGGGSMRFRNRTINLHNSLTENIVAIVLILSIPVVGYFLMKFGFKILEKNKE</sequence>
<accession>A0ABQ2BXF6</accession>